<protein>
    <submittedName>
        <fullName evidence="1">Uncharacterized protein</fullName>
    </submittedName>
</protein>
<accession>A0A3P7NXF7</accession>
<organism evidence="1 2">
    <name type="scientific">Petrocella atlantisensis</name>
    <dbReference type="NCBI Taxonomy" id="2173034"/>
    <lineage>
        <taxon>Bacteria</taxon>
        <taxon>Bacillati</taxon>
        <taxon>Bacillota</taxon>
        <taxon>Clostridia</taxon>
        <taxon>Lachnospirales</taxon>
        <taxon>Vallitaleaceae</taxon>
        <taxon>Petrocella</taxon>
    </lineage>
</organism>
<name>A0A3P7NXF7_9FIRM</name>
<evidence type="ECO:0000313" key="2">
    <source>
        <dbReference type="Proteomes" id="UP000279029"/>
    </source>
</evidence>
<reference evidence="1 2" key="1">
    <citation type="submission" date="2018-09" db="EMBL/GenBank/DDBJ databases">
        <authorList>
            <person name="Postec A."/>
        </authorList>
    </citation>
    <scope>NUCLEOTIDE SEQUENCE [LARGE SCALE GENOMIC DNA]</scope>
    <source>
        <strain evidence="1">70B-A</strain>
    </source>
</reference>
<keyword evidence="2" id="KW-1185">Reference proteome</keyword>
<dbReference type="KEGG" id="cbar:PATL70BA_2022"/>
<evidence type="ECO:0000313" key="1">
    <source>
        <dbReference type="EMBL" id="VDN47904.1"/>
    </source>
</evidence>
<dbReference type="EMBL" id="LR130778">
    <property type="protein sequence ID" value="VDN47904.1"/>
    <property type="molecule type" value="Genomic_DNA"/>
</dbReference>
<proteinExistence type="predicted"/>
<dbReference type="Proteomes" id="UP000279029">
    <property type="component" value="Chromosome"/>
</dbReference>
<dbReference type="AlphaFoldDB" id="A0A3P7NXF7"/>
<gene>
    <name evidence="1" type="ORF">PATL70BA_2022</name>
</gene>
<sequence>MKTYENDYERALKIVKLFIYFRQTEKFNRQLDLFLTFTVEEILGMGKE</sequence>